<dbReference type="KEGG" id="doa:AXF15_04390"/>
<dbReference type="PANTHER" id="PTHR30535">
    <property type="entry name" value="VITAMIN B12-BINDING PROTEIN"/>
    <property type="match status" value="1"/>
</dbReference>
<dbReference type="STRING" id="888061.AXF15_04390"/>
<keyword evidence="3" id="KW-1185">Reference proteome</keyword>
<dbReference type="SUPFAM" id="SSF53807">
    <property type="entry name" value="Helical backbone' metal receptor"/>
    <property type="match status" value="1"/>
</dbReference>
<gene>
    <name evidence="2" type="ORF">AXF15_04390</name>
</gene>
<dbReference type="EMBL" id="CP014230">
    <property type="protein sequence ID" value="AMD92424.1"/>
    <property type="molecule type" value="Genomic_DNA"/>
</dbReference>
<accession>A0A0X8JPD1</accession>
<dbReference type="PANTHER" id="PTHR30535:SF34">
    <property type="entry name" value="MOLYBDATE-BINDING PROTEIN MOLA"/>
    <property type="match status" value="1"/>
</dbReference>
<name>A0A0X8JPD1_9BACT</name>
<organism evidence="2 3">
    <name type="scientific">Desulfomicrobium orale DSM 12838</name>
    <dbReference type="NCBI Taxonomy" id="888061"/>
    <lineage>
        <taxon>Bacteria</taxon>
        <taxon>Pseudomonadati</taxon>
        <taxon>Thermodesulfobacteriota</taxon>
        <taxon>Desulfovibrionia</taxon>
        <taxon>Desulfovibrionales</taxon>
        <taxon>Desulfomicrobiaceae</taxon>
        <taxon>Desulfomicrobium</taxon>
    </lineage>
</organism>
<dbReference type="Pfam" id="PF01497">
    <property type="entry name" value="Peripla_BP_2"/>
    <property type="match status" value="1"/>
</dbReference>
<sequence>MRTGGLRTCGLLFFVLLFWGGPLSVPAAEITDMAGRTVLLPDREPRIFCASPPSLYLLYSLDPSLAAGLNFPLNEREKKYLRPDFARLPVLGGWFGQGRTPNLETLLTVRPDFILAWYSVRGAANDVIENMGRTLGIPVVYVRLDTLRQYAEAFEFLGRVLKREERGAALARETRRILDEVEPVLAGIPEEGRVSVYYAQGLDGLKTECDTSVHAELINLAGGRNIHSCQARSGFGMEPVTLEEVLLGEPEVILAKEEAFFRSVRENPAWSQVRAVRDGRVLLIPSSPFNWFDRPPSFMRILGLCWLTKELHPGRYSKDLVAETKSFYRLFLGVELDDDAAWAVIGP</sequence>
<evidence type="ECO:0000313" key="3">
    <source>
        <dbReference type="Proteomes" id="UP000063964"/>
    </source>
</evidence>
<dbReference type="AlphaFoldDB" id="A0A0X8JPD1"/>
<evidence type="ECO:0000313" key="2">
    <source>
        <dbReference type="EMBL" id="AMD92424.1"/>
    </source>
</evidence>
<proteinExistence type="predicted"/>
<dbReference type="Gene3D" id="3.40.50.1980">
    <property type="entry name" value="Nitrogenase molybdenum iron protein domain"/>
    <property type="match status" value="2"/>
</dbReference>
<dbReference type="InterPro" id="IPR002491">
    <property type="entry name" value="ABC_transptr_periplasmic_BD"/>
</dbReference>
<protein>
    <submittedName>
        <fullName evidence="2">ABC transporter substrate-binding protein</fullName>
    </submittedName>
</protein>
<feature type="domain" description="Fe/B12 periplasmic-binding" evidence="1">
    <location>
        <begin position="46"/>
        <end position="315"/>
    </location>
</feature>
<dbReference type="RefSeq" id="WP_066603822.1">
    <property type="nucleotide sequence ID" value="NZ_CP014230.1"/>
</dbReference>
<evidence type="ECO:0000259" key="1">
    <source>
        <dbReference type="PROSITE" id="PS50983"/>
    </source>
</evidence>
<dbReference type="Proteomes" id="UP000063964">
    <property type="component" value="Chromosome"/>
</dbReference>
<dbReference type="Gene3D" id="1.20.58.2180">
    <property type="match status" value="1"/>
</dbReference>
<dbReference type="PROSITE" id="PS50983">
    <property type="entry name" value="FE_B12_PBP"/>
    <property type="match status" value="1"/>
</dbReference>
<dbReference type="InterPro" id="IPR050902">
    <property type="entry name" value="ABC_Transporter_SBP"/>
</dbReference>
<dbReference type="OrthoDB" id="9775594at2"/>
<reference evidence="3" key="1">
    <citation type="submission" date="2016-02" db="EMBL/GenBank/DDBJ databases">
        <authorList>
            <person name="Holder M.E."/>
            <person name="Ajami N.J."/>
            <person name="Petrosino J.F."/>
        </authorList>
    </citation>
    <scope>NUCLEOTIDE SEQUENCE [LARGE SCALE GENOMIC DNA]</scope>
    <source>
        <strain evidence="3">DSM 12838</strain>
    </source>
</reference>